<dbReference type="GO" id="GO:0016810">
    <property type="term" value="F:hydrolase activity, acting on carbon-nitrogen (but not peptide) bonds"/>
    <property type="evidence" value="ECO:0007669"/>
    <property type="project" value="InterPro"/>
</dbReference>
<sequence length="540" mass="57722">MPTETVCFVGGRVRTMDQAGTVAEAFRAEDGRIAAVGRTEEILAGAAGARVVDLAGAVVIPGLVDCHSHLELLAYAWELAADCRSSRVSSVEEIVSVLAERAGSTPAGEWILGQGQHYQNLKLAEGRYPDRHDLDRVSTTHPVMYRASYHINVFNSLALELLGVDDDTPNAPGGRIERDPDTGVATGRTYDMFEPLGGPQPTVEELAAAIRRVQERYLAVGVTTVGDIPLHREGLEAIAALAADGELVLRAALYPKLEAVLSAEDVRTGRTRDRIDALDPDHLAMVGFKVFLDGGLTAGAAALHGDYPGQPGYRGELAFPDKEVAALIATADEAGLQIAMHAIGDRALDQALDGALALPPERHGVARHRIEHAGNMFMTDERIKRLAASGVVPVPQPAFIMTTAAGYVAHLGTDRIGTVMPFRTLIDHGLPIPGNSDAIGITADQHDPFPAMQAAVTRRTNDGDVLAAQEAVTIEEALRMYTEWSAFSIGWEDRIGSIEVGKFADFVLLSADPLETEPTDLAALTVTQTWIGATLVFERS</sequence>
<dbReference type="Pfam" id="PF07969">
    <property type="entry name" value="Amidohydro_3"/>
    <property type="match status" value="1"/>
</dbReference>
<gene>
    <name evidence="2" type="ORF">GA0074694_4280</name>
</gene>
<organism evidence="2 3">
    <name type="scientific">Micromonospora inyonensis</name>
    <dbReference type="NCBI Taxonomy" id="47866"/>
    <lineage>
        <taxon>Bacteria</taxon>
        <taxon>Bacillati</taxon>
        <taxon>Actinomycetota</taxon>
        <taxon>Actinomycetes</taxon>
        <taxon>Micromonosporales</taxon>
        <taxon>Micromonosporaceae</taxon>
        <taxon>Micromonospora</taxon>
    </lineage>
</organism>
<dbReference type="InterPro" id="IPR032466">
    <property type="entry name" value="Metal_Hydrolase"/>
</dbReference>
<name>A0A1C6S822_9ACTN</name>
<dbReference type="SUPFAM" id="SSF51338">
    <property type="entry name" value="Composite domain of metallo-dependent hydrolases"/>
    <property type="match status" value="1"/>
</dbReference>
<dbReference type="AlphaFoldDB" id="A0A1C6S822"/>
<accession>A0A1C6S822</accession>
<proteinExistence type="predicted"/>
<dbReference type="STRING" id="47866.GA0074694_4280"/>
<dbReference type="Gene3D" id="2.30.40.10">
    <property type="entry name" value="Urease, subunit C, domain 1"/>
    <property type="match status" value="1"/>
</dbReference>
<dbReference type="InterPro" id="IPR013108">
    <property type="entry name" value="Amidohydro_3"/>
</dbReference>
<reference evidence="3" key="1">
    <citation type="submission" date="2016-06" db="EMBL/GenBank/DDBJ databases">
        <authorList>
            <person name="Varghese N."/>
        </authorList>
    </citation>
    <scope>NUCLEOTIDE SEQUENCE [LARGE SCALE GENOMIC DNA]</scope>
    <source>
        <strain evidence="3">DSM 46123</strain>
    </source>
</reference>
<keyword evidence="3" id="KW-1185">Reference proteome</keyword>
<dbReference type="PANTHER" id="PTHR22642:SF2">
    <property type="entry name" value="PROTEIN LONG AFTER FAR-RED 3"/>
    <property type="match status" value="1"/>
</dbReference>
<dbReference type="PANTHER" id="PTHR22642">
    <property type="entry name" value="IMIDAZOLONEPROPIONASE"/>
    <property type="match status" value="1"/>
</dbReference>
<dbReference type="Gene3D" id="3.20.20.140">
    <property type="entry name" value="Metal-dependent hydrolases"/>
    <property type="match status" value="1"/>
</dbReference>
<dbReference type="SUPFAM" id="SSF51556">
    <property type="entry name" value="Metallo-dependent hydrolases"/>
    <property type="match status" value="1"/>
</dbReference>
<dbReference type="CDD" id="cd01300">
    <property type="entry name" value="YtcJ_like"/>
    <property type="match status" value="1"/>
</dbReference>
<dbReference type="EMBL" id="FMHU01000002">
    <property type="protein sequence ID" value="SCL25644.1"/>
    <property type="molecule type" value="Genomic_DNA"/>
</dbReference>
<dbReference type="InterPro" id="IPR011059">
    <property type="entry name" value="Metal-dep_hydrolase_composite"/>
</dbReference>
<dbReference type="Proteomes" id="UP000198906">
    <property type="component" value="Unassembled WGS sequence"/>
</dbReference>
<protein>
    <recommendedName>
        <fullName evidence="1">Amidohydrolase 3 domain-containing protein</fullName>
    </recommendedName>
</protein>
<dbReference type="InterPro" id="IPR033932">
    <property type="entry name" value="YtcJ-like"/>
</dbReference>
<evidence type="ECO:0000259" key="1">
    <source>
        <dbReference type="Pfam" id="PF07969"/>
    </source>
</evidence>
<feature type="domain" description="Amidohydrolase 3" evidence="1">
    <location>
        <begin position="50"/>
        <end position="533"/>
    </location>
</feature>
<evidence type="ECO:0000313" key="2">
    <source>
        <dbReference type="EMBL" id="SCL25644.1"/>
    </source>
</evidence>
<evidence type="ECO:0000313" key="3">
    <source>
        <dbReference type="Proteomes" id="UP000198906"/>
    </source>
</evidence>
<dbReference type="Gene3D" id="3.10.310.70">
    <property type="match status" value="1"/>
</dbReference>